<dbReference type="Pfam" id="PF07693">
    <property type="entry name" value="KAP_NTPase"/>
    <property type="match status" value="1"/>
</dbReference>
<dbReference type="Proteomes" id="UP000262832">
    <property type="component" value="Chromosome II"/>
</dbReference>
<dbReference type="InterPro" id="IPR027417">
    <property type="entry name" value="P-loop_NTPase"/>
</dbReference>
<accession>A0ABN5PIC4</accession>
<keyword evidence="3" id="KW-1185">Reference proteome</keyword>
<dbReference type="SUPFAM" id="SSF52540">
    <property type="entry name" value="P-loop containing nucleoside triphosphate hydrolases"/>
    <property type="match status" value="1"/>
</dbReference>
<sequence>MSNLAKQINDVFENCSLAPIVLLDGAWGVGKTHFITHEYSTHSEQDCLLISVLGIQSLQQFQEKLIGKYMSLASESESDTAAKAVSIFSKAISAIGDVTNSSQLVESLSGLVKQSIISKINDVTIIVDDLERIEDSSLASLILGELYGMCNSESSIKAIVVMNDAKSSVSKSLIEKVICWKFKYEISSEDAFNIAFGTLDVSPDIQRFMIKRLDEIQPLNLRVLIRLCDRMKQVSRMLNTMEDEIDVESSKQSLFHKMLYLSFLHHQQDQDLDKIVEQINTTLLPDEPDERHPFYQQYLFHSESTSFIEFTLGCLSRPLQNSDLHNLHPKLINY</sequence>
<dbReference type="EMBL" id="CP032094">
    <property type="protein sequence ID" value="AXY02913.1"/>
    <property type="molecule type" value="Genomic_DNA"/>
</dbReference>
<dbReference type="InterPro" id="IPR011646">
    <property type="entry name" value="KAP_P-loop"/>
</dbReference>
<gene>
    <name evidence="2" type="ORF">D1115_18260</name>
</gene>
<evidence type="ECO:0000313" key="3">
    <source>
        <dbReference type="Proteomes" id="UP000262832"/>
    </source>
</evidence>
<name>A0ABN5PIC4_9VIBR</name>
<feature type="domain" description="KAP NTPase" evidence="1">
    <location>
        <begin position="3"/>
        <end position="141"/>
    </location>
</feature>
<evidence type="ECO:0000313" key="2">
    <source>
        <dbReference type="EMBL" id="AXY02913.1"/>
    </source>
</evidence>
<organism evidence="2 3">
    <name type="scientific">Vibrio alfacsensis</name>
    <dbReference type="NCBI Taxonomy" id="1074311"/>
    <lineage>
        <taxon>Bacteria</taxon>
        <taxon>Pseudomonadati</taxon>
        <taxon>Pseudomonadota</taxon>
        <taxon>Gammaproteobacteria</taxon>
        <taxon>Vibrionales</taxon>
        <taxon>Vibrionaceae</taxon>
        <taxon>Vibrio</taxon>
    </lineage>
</organism>
<proteinExistence type="predicted"/>
<protein>
    <recommendedName>
        <fullName evidence="1">KAP NTPase domain-containing protein</fullName>
    </recommendedName>
</protein>
<reference evidence="2 3" key="1">
    <citation type="submission" date="2018-08" db="EMBL/GenBank/DDBJ databases">
        <title>Genomic taxonomy of the Vibrionaceae family.</title>
        <authorList>
            <person name="Gomez-Gil B."/>
            <person name="Tanaka M."/>
            <person name="Sawabe T."/>
            <person name="Enciso-Ibarra K."/>
        </authorList>
    </citation>
    <scope>NUCLEOTIDE SEQUENCE [LARGE SCALE GENOMIC DNA]</scope>
    <source>
        <strain evidence="2 3">CAIM 1831</strain>
    </source>
</reference>
<evidence type="ECO:0000259" key="1">
    <source>
        <dbReference type="Pfam" id="PF07693"/>
    </source>
</evidence>